<keyword evidence="1" id="KW-0678">Repressor</keyword>
<dbReference type="GO" id="GO:0005634">
    <property type="term" value="C:nucleus"/>
    <property type="evidence" value="ECO:0007669"/>
    <property type="project" value="UniProtKB-SubCell"/>
</dbReference>
<reference evidence="3 4" key="1">
    <citation type="journal article" date="2013" name="PLoS Genet.">
        <title>Distinctive expansion of potential virulence genes in the genome of the oomycete fish pathogen Saprolegnia parasitica.</title>
        <authorList>
            <person name="Jiang R.H."/>
            <person name="de Bruijn I."/>
            <person name="Haas B.J."/>
            <person name="Belmonte R."/>
            <person name="Lobach L."/>
            <person name="Christie J."/>
            <person name="van den Ackerveken G."/>
            <person name="Bottin A."/>
            <person name="Bulone V."/>
            <person name="Diaz-Moreno S.M."/>
            <person name="Dumas B."/>
            <person name="Fan L."/>
            <person name="Gaulin E."/>
            <person name="Govers F."/>
            <person name="Grenville-Briggs L.J."/>
            <person name="Horner N.R."/>
            <person name="Levin J.Z."/>
            <person name="Mammella M."/>
            <person name="Meijer H.J."/>
            <person name="Morris P."/>
            <person name="Nusbaum C."/>
            <person name="Oome S."/>
            <person name="Phillips A.J."/>
            <person name="van Rooyen D."/>
            <person name="Rzeszutek E."/>
            <person name="Saraiva M."/>
            <person name="Secombes C.J."/>
            <person name="Seidl M.F."/>
            <person name="Snel B."/>
            <person name="Stassen J.H."/>
            <person name="Sykes S."/>
            <person name="Tripathy S."/>
            <person name="van den Berg H."/>
            <person name="Vega-Arreguin J.C."/>
            <person name="Wawra S."/>
            <person name="Young S.K."/>
            <person name="Zeng Q."/>
            <person name="Dieguez-Uribeondo J."/>
            <person name="Russ C."/>
            <person name="Tyler B.M."/>
            <person name="van West P."/>
        </authorList>
    </citation>
    <scope>NUCLEOTIDE SEQUENCE [LARGE SCALE GENOMIC DNA]</scope>
    <source>
        <strain evidence="3 4">CBS 223.65</strain>
    </source>
</reference>
<protein>
    <recommendedName>
        <fullName evidence="1">Repressor of RNA polymerase III transcription</fullName>
    </recommendedName>
</protein>
<dbReference type="PANTHER" id="PTHR22504">
    <property type="entry name" value="REPRESSOR OF RNA POLYMERASE III TRANSCRIPTION MAF1"/>
    <property type="match status" value="1"/>
</dbReference>
<dbReference type="OrthoDB" id="277029at2759"/>
<keyword evidence="4" id="KW-1185">Reference proteome</keyword>
<organism evidence="3 4">
    <name type="scientific">Saprolegnia parasitica (strain CBS 223.65)</name>
    <dbReference type="NCBI Taxonomy" id="695850"/>
    <lineage>
        <taxon>Eukaryota</taxon>
        <taxon>Sar</taxon>
        <taxon>Stramenopiles</taxon>
        <taxon>Oomycota</taxon>
        <taxon>Saprolegniomycetes</taxon>
        <taxon>Saprolegniales</taxon>
        <taxon>Saprolegniaceae</taxon>
        <taxon>Saprolegnia</taxon>
    </lineage>
</organism>
<dbReference type="AlphaFoldDB" id="A0A067C5G7"/>
<dbReference type="Gene3D" id="3.40.1000.50">
    <property type="entry name" value="Repressor of RNA polymerase III transcription Maf1"/>
    <property type="match status" value="1"/>
</dbReference>
<comment type="subcellular location">
    <subcellularLocation>
        <location evidence="1">Nucleus</location>
    </subcellularLocation>
</comment>
<evidence type="ECO:0000313" key="3">
    <source>
        <dbReference type="EMBL" id="KDO24390.1"/>
    </source>
</evidence>
<dbReference type="InterPro" id="IPR038564">
    <property type="entry name" value="Maf1_sf"/>
</dbReference>
<dbReference type="Pfam" id="PF09174">
    <property type="entry name" value="Maf1"/>
    <property type="match status" value="1"/>
</dbReference>
<keyword evidence="1" id="KW-0805">Transcription regulation</keyword>
<dbReference type="RefSeq" id="XP_012204982.1">
    <property type="nucleotide sequence ID" value="XM_012349592.1"/>
</dbReference>
<dbReference type="PANTHER" id="PTHR22504:SF0">
    <property type="entry name" value="REPRESSOR OF RNA POLYMERASE III TRANSCRIPTION MAF1 HOMOLOG"/>
    <property type="match status" value="1"/>
</dbReference>
<comment type="similarity">
    <text evidence="1">Belongs to the MAF1 family.</text>
</comment>
<sequence>MKYLEEPSLDWANAAMSEISVGDRVINGRIDCFSCKKAGADKKLAKSLQLQYQAVGEAGANPLGSLADANTRKLLINLISTMNASFPDYDFSDLKPEQFQKEVDLRLVVNGVNAQLAEIVEMDDMGFLEKLWESIFGAISPRECEIYSYIPDMDGCSDPFSDGTLWSFNYFFYHKTHKKILYFTCMSRSIISDTDVDDDEAMETGDESENEDYDEGDEVMNEMDWEDGV</sequence>
<name>A0A067C5G7_SAPPC</name>
<feature type="region of interest" description="Disordered" evidence="2">
    <location>
        <begin position="196"/>
        <end position="229"/>
    </location>
</feature>
<dbReference type="GO" id="GO:0000994">
    <property type="term" value="F:RNA polymerase III core binding"/>
    <property type="evidence" value="ECO:0007669"/>
    <property type="project" value="TreeGrafter"/>
</dbReference>
<dbReference type="InterPro" id="IPR015257">
    <property type="entry name" value="Maf1"/>
</dbReference>
<keyword evidence="1" id="KW-0804">Transcription</keyword>
<dbReference type="GeneID" id="24132575"/>
<evidence type="ECO:0000256" key="2">
    <source>
        <dbReference type="SAM" id="MobiDB-lite"/>
    </source>
</evidence>
<evidence type="ECO:0000256" key="1">
    <source>
        <dbReference type="PIRNR" id="PIRNR037240"/>
    </source>
</evidence>
<dbReference type="Proteomes" id="UP000030745">
    <property type="component" value="Unassembled WGS sequence"/>
</dbReference>
<dbReference type="OMA" id="DKVCRKT"/>
<proteinExistence type="inferred from homology"/>
<gene>
    <name evidence="3" type="ORF">SPRG_10467</name>
</gene>
<keyword evidence="1" id="KW-0539">Nucleus</keyword>
<dbReference type="VEuPathDB" id="FungiDB:SPRG_10467"/>
<dbReference type="EMBL" id="KK583243">
    <property type="protein sequence ID" value="KDO24390.1"/>
    <property type="molecule type" value="Genomic_DNA"/>
</dbReference>
<dbReference type="PIRSF" id="PIRSF037240">
    <property type="entry name" value="RNA_polIII_Trep_MAF1"/>
    <property type="match status" value="1"/>
</dbReference>
<dbReference type="STRING" id="695850.A0A067C5G7"/>
<evidence type="ECO:0000313" key="4">
    <source>
        <dbReference type="Proteomes" id="UP000030745"/>
    </source>
</evidence>
<accession>A0A067C5G7</accession>
<dbReference type="KEGG" id="spar:SPRG_10467"/>
<dbReference type="GO" id="GO:0016480">
    <property type="term" value="P:negative regulation of transcription by RNA polymerase III"/>
    <property type="evidence" value="ECO:0007669"/>
    <property type="project" value="UniProtKB-UniRule"/>
</dbReference>